<reference evidence="1" key="1">
    <citation type="submission" date="2014-11" db="EMBL/GenBank/DDBJ databases">
        <authorList>
            <person name="Amaro Gonzalez C."/>
        </authorList>
    </citation>
    <scope>NUCLEOTIDE SEQUENCE</scope>
</reference>
<dbReference type="EMBL" id="GBXM01043642">
    <property type="protein sequence ID" value="JAH64935.1"/>
    <property type="molecule type" value="Transcribed_RNA"/>
</dbReference>
<protein>
    <submittedName>
        <fullName evidence="1">Uncharacterized protein</fullName>
    </submittedName>
</protein>
<reference evidence="1" key="2">
    <citation type="journal article" date="2015" name="Fish Shellfish Immunol.">
        <title>Early steps in the European eel (Anguilla anguilla)-Vibrio vulnificus interaction in the gills: Role of the RtxA13 toxin.</title>
        <authorList>
            <person name="Callol A."/>
            <person name="Pajuelo D."/>
            <person name="Ebbesson L."/>
            <person name="Teles M."/>
            <person name="MacKenzie S."/>
            <person name="Amaro C."/>
        </authorList>
    </citation>
    <scope>NUCLEOTIDE SEQUENCE</scope>
</reference>
<dbReference type="AlphaFoldDB" id="A0A0E9UI58"/>
<sequence length="28" mass="3125">MRVGLKNNDSILTQRDCLEVSVGMVMQS</sequence>
<proteinExistence type="predicted"/>
<organism evidence="1">
    <name type="scientific">Anguilla anguilla</name>
    <name type="common">European freshwater eel</name>
    <name type="synonym">Muraena anguilla</name>
    <dbReference type="NCBI Taxonomy" id="7936"/>
    <lineage>
        <taxon>Eukaryota</taxon>
        <taxon>Metazoa</taxon>
        <taxon>Chordata</taxon>
        <taxon>Craniata</taxon>
        <taxon>Vertebrata</taxon>
        <taxon>Euteleostomi</taxon>
        <taxon>Actinopterygii</taxon>
        <taxon>Neopterygii</taxon>
        <taxon>Teleostei</taxon>
        <taxon>Anguilliformes</taxon>
        <taxon>Anguillidae</taxon>
        <taxon>Anguilla</taxon>
    </lineage>
</organism>
<evidence type="ECO:0000313" key="1">
    <source>
        <dbReference type="EMBL" id="JAH64935.1"/>
    </source>
</evidence>
<name>A0A0E9UI58_ANGAN</name>
<accession>A0A0E9UI58</accession>